<dbReference type="EMBL" id="JAESND010000001">
    <property type="protein sequence ID" value="MBM3115126.1"/>
    <property type="molecule type" value="Genomic_DNA"/>
</dbReference>
<gene>
    <name evidence="8" type="ORF">JMJ54_04720</name>
</gene>
<comment type="similarity">
    <text evidence="1">In the C-terminal section; belongs to the class-I pyridoxal-phosphate-dependent aminotransferase family.</text>
</comment>
<protein>
    <recommendedName>
        <fullName evidence="2">Putative 8-amino-7-oxononanoate synthase</fullName>
    </recommendedName>
</protein>
<keyword evidence="9" id="KW-1185">Reference proteome</keyword>
<evidence type="ECO:0000256" key="1">
    <source>
        <dbReference type="ARBA" id="ARBA00005384"/>
    </source>
</evidence>
<evidence type="ECO:0000259" key="7">
    <source>
        <dbReference type="PROSITE" id="PS50949"/>
    </source>
</evidence>
<dbReference type="Gene3D" id="3.40.640.10">
    <property type="entry name" value="Type I PLP-dependent aspartate aminotransferase-like (Major domain)"/>
    <property type="match status" value="1"/>
</dbReference>
<dbReference type="InterPro" id="IPR015422">
    <property type="entry name" value="PyrdxlP-dep_Trfase_small"/>
</dbReference>
<keyword evidence="6" id="KW-0804">Transcription</keyword>
<organism evidence="8 9">
    <name type="scientific">Jeongeupia naejangsanensis</name>
    <dbReference type="NCBI Taxonomy" id="613195"/>
    <lineage>
        <taxon>Bacteria</taxon>
        <taxon>Pseudomonadati</taxon>
        <taxon>Pseudomonadota</taxon>
        <taxon>Betaproteobacteria</taxon>
        <taxon>Neisseriales</taxon>
        <taxon>Chitinibacteraceae</taxon>
        <taxon>Jeongeupia</taxon>
    </lineage>
</organism>
<dbReference type="Pfam" id="PF00392">
    <property type="entry name" value="GntR"/>
    <property type="match status" value="1"/>
</dbReference>
<evidence type="ECO:0000256" key="2">
    <source>
        <dbReference type="ARBA" id="ARBA00021531"/>
    </source>
</evidence>
<dbReference type="InterPro" id="IPR004839">
    <property type="entry name" value="Aminotransferase_I/II_large"/>
</dbReference>
<dbReference type="InterPro" id="IPR015424">
    <property type="entry name" value="PyrdxlP-dep_Trfase"/>
</dbReference>
<evidence type="ECO:0000313" key="8">
    <source>
        <dbReference type="EMBL" id="MBM3115126.1"/>
    </source>
</evidence>
<keyword evidence="8" id="KW-0032">Aminotransferase</keyword>
<dbReference type="PANTHER" id="PTHR46577">
    <property type="entry name" value="HTH-TYPE TRANSCRIPTIONAL REGULATORY PROTEIN GABR"/>
    <property type="match status" value="1"/>
</dbReference>
<feature type="domain" description="HTH gntR-type" evidence="7">
    <location>
        <begin position="4"/>
        <end position="72"/>
    </location>
</feature>
<name>A0ABS2BHP4_9NEIS</name>
<dbReference type="CDD" id="cd07377">
    <property type="entry name" value="WHTH_GntR"/>
    <property type="match status" value="1"/>
</dbReference>
<comment type="caution">
    <text evidence="8">The sequence shown here is derived from an EMBL/GenBank/DDBJ whole genome shotgun (WGS) entry which is preliminary data.</text>
</comment>
<sequence>MDALPLYRQLAAHYQQAIETGTLAPGSRMPSLRALMDRHDVSLSTALQSCRHLERDGFLEARPRSGYFVRLPGKPACRPVAEPVNRLADPAQYVGIHERVSAIIAQGRSHPLQFNLAVACAAAELYPVEALKQAMMRALRHDPTVLTSAATPNGSPALRSVLAQRALTTRIAASRDDIVVTNGCIEALNLALRAVAQPGDVIAVESPTYYGLLQILESLGMKALEIPTSAQNGISVEALELAAQTYRNIKAVVVVPNFQNPLGAVMPDAAKARLVAWCEAHAIPLIEDDTYSLLSNSDTPLAAAKAWDRTGNVIYCASLHKTLAPGMRLGWMIGGRWQARIEMLKYAQTRANEVLPQLAVADFIGSGAYDRHLRRLRLALRDQREQMAEAIATYFPLDTRLTVPQGGLSLWIELPGGASSTALFEQAMNAGVGIAPGRMFSNSDRFEAYFRLSCGQPYTRALNGAMRTLGQLAAAL</sequence>
<dbReference type="CDD" id="cd00609">
    <property type="entry name" value="AAT_like"/>
    <property type="match status" value="1"/>
</dbReference>
<reference evidence="8 9" key="1">
    <citation type="submission" date="2021-01" db="EMBL/GenBank/DDBJ databases">
        <title>Draft Genome Sequence and Polyhydroxyalkanoate Biosynthetic Potential of Jeongeupia naejangsanensis Type Strain DSM 24253.</title>
        <authorList>
            <person name="Turrini P."/>
            <person name="Artuso I."/>
            <person name="Lugli G.A."/>
            <person name="Frangipani E."/>
            <person name="Ventura M."/>
            <person name="Visca P."/>
        </authorList>
    </citation>
    <scope>NUCLEOTIDE SEQUENCE [LARGE SCALE GENOMIC DNA]</scope>
    <source>
        <strain evidence="8 9">DSM 24253</strain>
    </source>
</reference>
<dbReference type="GO" id="GO:0008483">
    <property type="term" value="F:transaminase activity"/>
    <property type="evidence" value="ECO:0007669"/>
    <property type="project" value="UniProtKB-KW"/>
</dbReference>
<evidence type="ECO:0000256" key="6">
    <source>
        <dbReference type="ARBA" id="ARBA00023163"/>
    </source>
</evidence>
<keyword evidence="5" id="KW-0238">DNA-binding</keyword>
<dbReference type="InterPro" id="IPR000524">
    <property type="entry name" value="Tscrpt_reg_HTH_GntR"/>
</dbReference>
<dbReference type="InterPro" id="IPR015421">
    <property type="entry name" value="PyrdxlP-dep_Trfase_major"/>
</dbReference>
<dbReference type="InterPro" id="IPR036390">
    <property type="entry name" value="WH_DNA-bd_sf"/>
</dbReference>
<evidence type="ECO:0000256" key="5">
    <source>
        <dbReference type="ARBA" id="ARBA00023125"/>
    </source>
</evidence>
<dbReference type="Pfam" id="PF00155">
    <property type="entry name" value="Aminotran_1_2"/>
    <property type="match status" value="1"/>
</dbReference>
<evidence type="ECO:0000256" key="4">
    <source>
        <dbReference type="ARBA" id="ARBA00023015"/>
    </source>
</evidence>
<dbReference type="PANTHER" id="PTHR46577:SF1">
    <property type="entry name" value="HTH-TYPE TRANSCRIPTIONAL REGULATORY PROTEIN GABR"/>
    <property type="match status" value="1"/>
</dbReference>
<keyword evidence="8" id="KW-0808">Transferase</keyword>
<keyword evidence="3" id="KW-0663">Pyridoxal phosphate</keyword>
<dbReference type="RefSeq" id="WP_203536771.1">
    <property type="nucleotide sequence ID" value="NZ_JAESND010000001.1"/>
</dbReference>
<dbReference type="Gene3D" id="1.10.10.10">
    <property type="entry name" value="Winged helix-like DNA-binding domain superfamily/Winged helix DNA-binding domain"/>
    <property type="match status" value="1"/>
</dbReference>
<dbReference type="SMART" id="SM00345">
    <property type="entry name" value="HTH_GNTR"/>
    <property type="match status" value="1"/>
</dbReference>
<keyword evidence="4" id="KW-0805">Transcription regulation</keyword>
<proteinExistence type="inferred from homology"/>
<dbReference type="SUPFAM" id="SSF53383">
    <property type="entry name" value="PLP-dependent transferases"/>
    <property type="match status" value="1"/>
</dbReference>
<dbReference type="InterPro" id="IPR036388">
    <property type="entry name" value="WH-like_DNA-bd_sf"/>
</dbReference>
<dbReference type="Proteomes" id="UP000809431">
    <property type="component" value="Unassembled WGS sequence"/>
</dbReference>
<dbReference type="Gene3D" id="3.90.1150.10">
    <property type="entry name" value="Aspartate Aminotransferase, domain 1"/>
    <property type="match status" value="1"/>
</dbReference>
<dbReference type="SUPFAM" id="SSF46785">
    <property type="entry name" value="Winged helix' DNA-binding domain"/>
    <property type="match status" value="1"/>
</dbReference>
<dbReference type="PROSITE" id="PS50949">
    <property type="entry name" value="HTH_GNTR"/>
    <property type="match status" value="1"/>
</dbReference>
<dbReference type="InterPro" id="IPR051446">
    <property type="entry name" value="HTH_trans_reg/aminotransferase"/>
</dbReference>
<evidence type="ECO:0000256" key="3">
    <source>
        <dbReference type="ARBA" id="ARBA00022898"/>
    </source>
</evidence>
<accession>A0ABS2BHP4</accession>
<evidence type="ECO:0000313" key="9">
    <source>
        <dbReference type="Proteomes" id="UP000809431"/>
    </source>
</evidence>